<dbReference type="InterPro" id="IPR037049">
    <property type="entry name" value="DUF1214_C_sf"/>
</dbReference>
<protein>
    <submittedName>
        <fullName evidence="3">DUF1254 domain-containing protein</fullName>
    </submittedName>
</protein>
<reference evidence="4" key="1">
    <citation type="journal article" date="2019" name="Int. J. Syst. Evol. Microbiol.">
        <title>The Global Catalogue of Microorganisms (GCM) 10K type strain sequencing project: providing services to taxonomists for standard genome sequencing and annotation.</title>
        <authorList>
            <consortium name="The Broad Institute Genomics Platform"/>
            <consortium name="The Broad Institute Genome Sequencing Center for Infectious Disease"/>
            <person name="Wu L."/>
            <person name="Ma J."/>
        </authorList>
    </citation>
    <scope>NUCLEOTIDE SEQUENCE [LARGE SCALE GENOMIC DNA]</scope>
    <source>
        <strain evidence="4">JCM 15589</strain>
    </source>
</reference>
<dbReference type="Gene3D" id="2.60.120.600">
    <property type="entry name" value="Domain of unknown function DUF1214, C-terminal domain"/>
    <property type="match status" value="1"/>
</dbReference>
<evidence type="ECO:0000313" key="3">
    <source>
        <dbReference type="EMBL" id="GAA1738855.1"/>
    </source>
</evidence>
<feature type="domain" description="DUF1254" evidence="2">
    <location>
        <begin position="62"/>
        <end position="176"/>
    </location>
</feature>
<dbReference type="RefSeq" id="WP_344250357.1">
    <property type="nucleotide sequence ID" value="NZ_BAAAPM010000009.1"/>
</dbReference>
<sequence>MTTPLDGLDLTDEQITEAWVYVLGRYLVLRQEHVDLAEPGVGYNVLKHNPPVLAGTGAGAAPTFVNPNLDVVYSEAWVAVDERTPALLEVPDVPAGTYYTAQIVDEWAEIVQNVNERTLPEHPHGTYALCLAGSSPQIPDGAYRIDLPSAKAKVLTRVQIVDDVAKAVDLQHRFTVRSTGHPQIEPAVDVPMFTNAEPAASALFERPRLDQALAAPDRSGRLPDMLPLLDALSSYVAADPAHAAALDAFVRTTSFPGFLYLMTHLSEAHHGWTSTGDRDSFGDDVGFRTAANFAGIWWNAASEAIYMPLQTDAAGVEPTGGTVYRQRFAPGDGPGDHVDGYWSLTVYAYPSMMLVPNPAGRYEVSYRSRLALDDDGGFTLVFATRRPSDVAEENWLPLPPDGERFTAILRTYLPRPEVRSGAWTPPAIVPDGPA</sequence>
<keyword evidence="4" id="KW-1185">Reference proteome</keyword>
<dbReference type="InterPro" id="IPR010679">
    <property type="entry name" value="DUF1254"/>
</dbReference>
<feature type="domain" description="DUF1214" evidence="1">
    <location>
        <begin position="303"/>
        <end position="415"/>
    </location>
</feature>
<name>A0ABP4VV43_9MICO</name>
<dbReference type="InterPro" id="IPR037050">
    <property type="entry name" value="DUF1254_sf"/>
</dbReference>
<dbReference type="InterPro" id="IPR010621">
    <property type="entry name" value="DUF1214"/>
</dbReference>
<dbReference type="Pfam" id="PF06863">
    <property type="entry name" value="DUF1254"/>
    <property type="match status" value="1"/>
</dbReference>
<dbReference type="Pfam" id="PF06742">
    <property type="entry name" value="DUF1214"/>
    <property type="match status" value="1"/>
</dbReference>
<evidence type="ECO:0000259" key="1">
    <source>
        <dbReference type="Pfam" id="PF06742"/>
    </source>
</evidence>
<gene>
    <name evidence="3" type="ORF">GCM10009809_37650</name>
</gene>
<dbReference type="EMBL" id="BAAAPM010000009">
    <property type="protein sequence ID" value="GAA1738855.1"/>
    <property type="molecule type" value="Genomic_DNA"/>
</dbReference>
<evidence type="ECO:0000313" key="4">
    <source>
        <dbReference type="Proteomes" id="UP001501138"/>
    </source>
</evidence>
<proteinExistence type="predicted"/>
<dbReference type="Gene3D" id="2.60.40.1610">
    <property type="entry name" value="Domain of unknown function DUF1254"/>
    <property type="match status" value="1"/>
</dbReference>
<dbReference type="PANTHER" id="PTHR36509">
    <property type="entry name" value="BLL3101 PROTEIN"/>
    <property type="match status" value="1"/>
</dbReference>
<dbReference type="Proteomes" id="UP001501138">
    <property type="component" value="Unassembled WGS sequence"/>
</dbReference>
<dbReference type="SUPFAM" id="SSF160935">
    <property type="entry name" value="VPA0735-like"/>
    <property type="match status" value="1"/>
</dbReference>
<dbReference type="PANTHER" id="PTHR36509:SF2">
    <property type="entry name" value="BLL3101 PROTEIN"/>
    <property type="match status" value="1"/>
</dbReference>
<organism evidence="3 4">
    <name type="scientific">Isoptericola hypogeus</name>
    <dbReference type="NCBI Taxonomy" id="300179"/>
    <lineage>
        <taxon>Bacteria</taxon>
        <taxon>Bacillati</taxon>
        <taxon>Actinomycetota</taxon>
        <taxon>Actinomycetes</taxon>
        <taxon>Micrococcales</taxon>
        <taxon>Promicromonosporaceae</taxon>
        <taxon>Isoptericola</taxon>
    </lineage>
</organism>
<evidence type="ECO:0000259" key="2">
    <source>
        <dbReference type="Pfam" id="PF06863"/>
    </source>
</evidence>
<accession>A0ABP4VV43</accession>
<comment type="caution">
    <text evidence="3">The sequence shown here is derived from an EMBL/GenBank/DDBJ whole genome shotgun (WGS) entry which is preliminary data.</text>
</comment>